<feature type="compositionally biased region" description="Polar residues" evidence="5">
    <location>
        <begin position="258"/>
        <end position="272"/>
    </location>
</feature>
<feature type="compositionally biased region" description="Polar residues" evidence="5">
    <location>
        <begin position="479"/>
        <end position="490"/>
    </location>
</feature>
<reference evidence="7 8" key="1">
    <citation type="submission" date="2015-05" db="EMBL/GenBank/DDBJ databases">
        <title>Distinctive expansion of gene families associated with plant cell wall degradation and secondary metabolism in the genomes of grapevine trunk pathogens.</title>
        <authorList>
            <person name="Lawrence D.P."/>
            <person name="Travadon R."/>
            <person name="Rolshausen P.E."/>
            <person name="Baumgartner K."/>
        </authorList>
    </citation>
    <scope>NUCLEOTIDE SEQUENCE [LARGE SCALE GENOMIC DNA]</scope>
    <source>
        <strain evidence="7">UCRPC4</strain>
    </source>
</reference>
<feature type="compositionally biased region" description="Polar residues" evidence="5">
    <location>
        <begin position="145"/>
        <end position="169"/>
    </location>
</feature>
<feature type="region of interest" description="Disordered" evidence="5">
    <location>
        <begin position="112"/>
        <end position="183"/>
    </location>
</feature>
<dbReference type="InterPro" id="IPR013083">
    <property type="entry name" value="Znf_RING/FYVE/PHD"/>
</dbReference>
<evidence type="ECO:0000256" key="4">
    <source>
        <dbReference type="PROSITE-ProRule" id="PRU00175"/>
    </source>
</evidence>
<keyword evidence="3" id="KW-0862">Zinc</keyword>
<dbReference type="Gene3D" id="3.30.40.10">
    <property type="entry name" value="Zinc/RING finger domain, C3HC4 (zinc finger)"/>
    <property type="match status" value="1"/>
</dbReference>
<feature type="compositionally biased region" description="Basic and acidic residues" evidence="5">
    <location>
        <begin position="302"/>
        <end position="312"/>
    </location>
</feature>
<evidence type="ECO:0000256" key="3">
    <source>
        <dbReference type="ARBA" id="ARBA00022833"/>
    </source>
</evidence>
<keyword evidence="2 4" id="KW-0863">Zinc-finger</keyword>
<dbReference type="EMBL" id="LCWF01000036">
    <property type="protein sequence ID" value="KKY26281.1"/>
    <property type="molecule type" value="Genomic_DNA"/>
</dbReference>
<dbReference type="GO" id="GO:0061630">
    <property type="term" value="F:ubiquitin protein ligase activity"/>
    <property type="evidence" value="ECO:0007669"/>
    <property type="project" value="TreeGrafter"/>
</dbReference>
<dbReference type="GO" id="GO:0008270">
    <property type="term" value="F:zinc ion binding"/>
    <property type="evidence" value="ECO:0007669"/>
    <property type="project" value="UniProtKB-KW"/>
</dbReference>
<dbReference type="PROSITE" id="PS50089">
    <property type="entry name" value="ZF_RING_2"/>
    <property type="match status" value="1"/>
</dbReference>
<feature type="compositionally biased region" description="Basic and acidic residues" evidence="5">
    <location>
        <begin position="1"/>
        <end position="15"/>
    </location>
</feature>
<protein>
    <submittedName>
        <fullName evidence="7">Putative ring finger protein</fullName>
    </submittedName>
</protein>
<dbReference type="AlphaFoldDB" id="A0A0G2EVZ6"/>
<keyword evidence="1" id="KW-0479">Metal-binding</keyword>
<evidence type="ECO:0000259" key="6">
    <source>
        <dbReference type="PROSITE" id="PS50089"/>
    </source>
</evidence>
<evidence type="ECO:0000313" key="8">
    <source>
        <dbReference type="Proteomes" id="UP000053317"/>
    </source>
</evidence>
<keyword evidence="8" id="KW-1185">Reference proteome</keyword>
<evidence type="ECO:0000256" key="1">
    <source>
        <dbReference type="ARBA" id="ARBA00022723"/>
    </source>
</evidence>
<dbReference type="Pfam" id="PF13639">
    <property type="entry name" value="zf-RING_2"/>
    <property type="match status" value="1"/>
</dbReference>
<dbReference type="Proteomes" id="UP000053317">
    <property type="component" value="Unassembled WGS sequence"/>
</dbReference>
<dbReference type="PANTHER" id="PTHR45969:SF69">
    <property type="entry name" value="FINGER DOMAIN PROTEIN, PUTATIVE (AFU_ORTHOLOGUE AFUA_3G12190)-RELATED"/>
    <property type="match status" value="1"/>
</dbReference>
<evidence type="ECO:0000313" key="7">
    <source>
        <dbReference type="EMBL" id="KKY26281.1"/>
    </source>
</evidence>
<dbReference type="PANTHER" id="PTHR45969">
    <property type="entry name" value="RING ZINC FINGER PROTEIN-RELATED"/>
    <property type="match status" value="1"/>
</dbReference>
<feature type="compositionally biased region" description="Polar residues" evidence="5">
    <location>
        <begin position="282"/>
        <end position="296"/>
    </location>
</feature>
<dbReference type="InterPro" id="IPR001841">
    <property type="entry name" value="Znf_RING"/>
</dbReference>
<feature type="compositionally biased region" description="Low complexity" evidence="5">
    <location>
        <begin position="29"/>
        <end position="43"/>
    </location>
</feature>
<organism evidence="7 8">
    <name type="scientific">Phaeomoniella chlamydospora</name>
    <name type="common">Phaeoacremonium chlamydosporum</name>
    <dbReference type="NCBI Taxonomy" id="158046"/>
    <lineage>
        <taxon>Eukaryota</taxon>
        <taxon>Fungi</taxon>
        <taxon>Dikarya</taxon>
        <taxon>Ascomycota</taxon>
        <taxon>Pezizomycotina</taxon>
        <taxon>Eurotiomycetes</taxon>
        <taxon>Chaetothyriomycetidae</taxon>
        <taxon>Phaeomoniellales</taxon>
        <taxon>Phaeomoniellaceae</taxon>
        <taxon>Phaeomoniella</taxon>
    </lineage>
</organism>
<feature type="region of interest" description="Disordered" evidence="5">
    <location>
        <begin position="231"/>
        <end position="336"/>
    </location>
</feature>
<feature type="region of interest" description="Disordered" evidence="5">
    <location>
        <begin position="471"/>
        <end position="490"/>
    </location>
</feature>
<reference evidence="7 8" key="2">
    <citation type="submission" date="2015-05" db="EMBL/GenBank/DDBJ databases">
        <authorList>
            <person name="Morales-Cruz A."/>
            <person name="Amrine K.C."/>
            <person name="Cantu D."/>
        </authorList>
    </citation>
    <scope>NUCLEOTIDE SEQUENCE [LARGE SCALE GENOMIC DNA]</scope>
    <source>
        <strain evidence="7">UCRPC4</strain>
    </source>
</reference>
<proteinExistence type="predicted"/>
<evidence type="ECO:0000256" key="5">
    <source>
        <dbReference type="SAM" id="MobiDB-lite"/>
    </source>
</evidence>
<feature type="domain" description="RING-type" evidence="6">
    <location>
        <begin position="425"/>
        <end position="468"/>
    </location>
</feature>
<gene>
    <name evidence="7" type="ORF">UCRPC4_g01556</name>
</gene>
<evidence type="ECO:0000256" key="2">
    <source>
        <dbReference type="ARBA" id="ARBA00022771"/>
    </source>
</evidence>
<feature type="compositionally biased region" description="Basic and acidic residues" evidence="5">
    <location>
        <begin position="172"/>
        <end position="183"/>
    </location>
</feature>
<feature type="region of interest" description="Disordered" evidence="5">
    <location>
        <begin position="1"/>
        <end position="50"/>
    </location>
</feature>
<dbReference type="OrthoDB" id="8062037at2759"/>
<feature type="compositionally biased region" description="Basic and acidic residues" evidence="5">
    <location>
        <begin position="123"/>
        <end position="133"/>
    </location>
</feature>
<dbReference type="SUPFAM" id="SSF57850">
    <property type="entry name" value="RING/U-box"/>
    <property type="match status" value="1"/>
</dbReference>
<dbReference type="CDD" id="cd16461">
    <property type="entry name" value="RING-H2_EL5-like"/>
    <property type="match status" value="1"/>
</dbReference>
<name>A0A0G2EVZ6_PHACM</name>
<comment type="caution">
    <text evidence="7">The sequence shown here is derived from an EMBL/GenBank/DDBJ whole genome shotgun (WGS) entry which is preliminary data.</text>
</comment>
<dbReference type="SMART" id="SM00184">
    <property type="entry name" value="RING"/>
    <property type="match status" value="1"/>
</dbReference>
<dbReference type="GO" id="GO:0016567">
    <property type="term" value="P:protein ubiquitination"/>
    <property type="evidence" value="ECO:0007669"/>
    <property type="project" value="TreeGrafter"/>
</dbReference>
<sequence length="490" mass="51843">MDHTLDLDSNGHDLVRSTTLDTDGGNIGGSTASAGASNSSTSGLRRFPHSLRSRSTRIIRPREQPPLAQVLHLAASAIAAQLSGHGGSSMSNMQPLAGNGFDGTIQSFVQTLQQAASAQARGNGDHNEADDGHLPPVNFLRVFSFPNSETGNGTNNPIDGDSSNPNNGLASDRMDLDQGNPDDRTVTLVLVGVRSMPHGEGTTGDDRNPAGTSLDALLNLPFLPPSNLLRNGSSGALLRSPRGPSPPPSTPAAMSSGQSTPIRRPSSASAMQPPTLPDLSEDPSTSNPREATSADSSHYRRRSDSEFARRPELSSGATRRNGVVEPDTNTTPSGGRSWLIYVVGTNVSPDHPAFTMPSLFTDNPSYEDMQLLSSMLGPVKPPVATQSDVVSSGGLYRLVVNGSSLVAQPQSGDLQPITMQIGERCLICLCDYEGVEEVRQLNKCKHVYHRECIDEWLTTGRNSCPLCRGQGVDEKSSDNQEPTTTASSVA</sequence>
<accession>A0A0G2EVZ6</accession>